<dbReference type="CDD" id="cd00603">
    <property type="entry name" value="IPT_PCSR"/>
    <property type="match status" value="2"/>
</dbReference>
<dbReference type="PANTHER" id="PTHR46104:SF1">
    <property type="entry name" value="GENE 9195-RELATED"/>
    <property type="match status" value="1"/>
</dbReference>
<dbReference type="CDD" id="cd00185">
    <property type="entry name" value="TNFRSF"/>
    <property type="match status" value="1"/>
</dbReference>
<dbReference type="PROSITE" id="PS51367">
    <property type="entry name" value="THAUMATIN_2"/>
    <property type="match status" value="1"/>
</dbReference>
<protein>
    <recommendedName>
        <fullName evidence="2">IPT/TIG domain-containing protein</fullName>
    </recommendedName>
</protein>
<dbReference type="SUPFAM" id="SSF57184">
    <property type="entry name" value="Growth factor receptor domain"/>
    <property type="match status" value="3"/>
</dbReference>
<evidence type="ECO:0000259" key="2">
    <source>
        <dbReference type="SMART" id="SM00429"/>
    </source>
</evidence>
<dbReference type="Proteomes" id="UP000039324">
    <property type="component" value="Unassembled WGS sequence"/>
</dbReference>
<dbReference type="PANTHER" id="PTHR46104">
    <property type="entry name" value="GENE 9195-RELATED-RELATED"/>
    <property type="match status" value="1"/>
</dbReference>
<dbReference type="Gene3D" id="2.10.50.10">
    <property type="entry name" value="Tumor Necrosis Factor Receptor, subunit A, domain 2"/>
    <property type="match status" value="4"/>
</dbReference>
<reference evidence="3 4" key="1">
    <citation type="submission" date="2015-02" db="EMBL/GenBank/DDBJ databases">
        <authorList>
            <person name="Chooi Y.-H."/>
        </authorList>
    </citation>
    <scope>NUCLEOTIDE SEQUENCE [LARGE SCALE GENOMIC DNA]</scope>
    <source>
        <strain evidence="3">E3</strain>
    </source>
</reference>
<gene>
    <name evidence="3" type="ORF">PBRA_005232</name>
</gene>
<feature type="signal peptide" evidence="1">
    <location>
        <begin position="1"/>
        <end position="23"/>
    </location>
</feature>
<evidence type="ECO:0000313" key="4">
    <source>
        <dbReference type="Proteomes" id="UP000039324"/>
    </source>
</evidence>
<dbReference type="OrthoDB" id="439917at2759"/>
<dbReference type="InterPro" id="IPR002909">
    <property type="entry name" value="IPT_dom"/>
</dbReference>
<dbReference type="SUPFAM" id="SSF81296">
    <property type="entry name" value="E set domains"/>
    <property type="match status" value="2"/>
</dbReference>
<keyword evidence="4" id="KW-1185">Reference proteome</keyword>
<evidence type="ECO:0000256" key="1">
    <source>
        <dbReference type="SAM" id="SignalP"/>
    </source>
</evidence>
<dbReference type="Pfam" id="PF01833">
    <property type="entry name" value="TIG"/>
    <property type="match status" value="2"/>
</dbReference>
<feature type="chain" id="PRO_5005193225" description="IPT/TIG domain-containing protein" evidence="1">
    <location>
        <begin position="24"/>
        <end position="763"/>
    </location>
</feature>
<dbReference type="InterPro" id="IPR001938">
    <property type="entry name" value="Thaumatin"/>
</dbReference>
<dbReference type="InterPro" id="IPR013783">
    <property type="entry name" value="Ig-like_fold"/>
</dbReference>
<sequence>MGRQQRALTRAVVLALCIGIAWSSSPLSIVSLTALNTAALDSYAAGDSIEVTFSAATNKANGSDALPGRSLVDAIVTFSQSLGSSYTGFWLSPSVLLVTIINSSTAAPPQIGVCTATINGHLLGASVSSSPSPALNGSFAAAPAISSVLCVAAPGQASYAAGSTIQIAFDRATDMAGGPTTLTKSQTDALITASQSLGASYTSTWTSASVLQIVIVDPTGAAPPTPGALTITVVGAIRNAARTSALATGSVSPTAAGSFRANLVPIITSITPTNGSMAGSTTITISGMLLGTSASDLGNVTVIGGVCGSAPCANVVWISSTQVKCRPPATTASGAVNVQVQTLSGGRSSISNASSRFTYNAQPVVTRVAPASVPVAGGTLITILGTNLAQSSADIGSVTVGGSSCLSPVFVNSTTIRCTVPALPSGGAVPVVVTSALNGISSQTSVLVGLCGVGQYQRGTSCVACAPGWYSTTAGAQNCTASPPGYMTPSTSSAPVVCPAGTFSLGLAATCTVCPAGTFSSSSGSAACTACPSGSFCLTNSSAPVLCSPGKYSSSGQGSCSSCSTGYFAKGPGSSNCSATPPGSVWVSLISDPRDCPAGTYATGLATSCSPCPAGRFAPANRSASCTICPSGSYCNSTISQLCPPGRYAGAGQLSCASCAVGYYAVGYGNANCSATSPGMMAASTSSVPQSCPAGTFSKGLATSCSPCGPGSYSATNRSSSCTTCPAGFRCNSTAATICPAGTFAGTSCRRSHVAVSPQSGVL</sequence>
<feature type="domain" description="IPT/TIG" evidence="2">
    <location>
        <begin position="362"/>
        <end position="450"/>
    </location>
</feature>
<dbReference type="InterPro" id="IPR009030">
    <property type="entry name" value="Growth_fac_rcpt_cys_sf"/>
</dbReference>
<evidence type="ECO:0000313" key="3">
    <source>
        <dbReference type="EMBL" id="CEO96623.1"/>
    </source>
</evidence>
<name>A0A0G4IMZ3_PLABS</name>
<dbReference type="SMART" id="SM01411">
    <property type="entry name" value="Ephrin_rec_like"/>
    <property type="match status" value="6"/>
</dbReference>
<proteinExistence type="predicted"/>
<dbReference type="OMA" id="PACELAC"/>
<dbReference type="InterPro" id="IPR011641">
    <property type="entry name" value="Tyr-kin_ephrin_A/B_rcpt-like"/>
</dbReference>
<accession>A0A0G4IMZ3</accession>
<dbReference type="Gene3D" id="2.60.40.10">
    <property type="entry name" value="Immunoglobulins"/>
    <property type="match status" value="2"/>
</dbReference>
<keyword evidence="1" id="KW-0732">Signal</keyword>
<dbReference type="SMART" id="SM00429">
    <property type="entry name" value="IPT"/>
    <property type="match status" value="2"/>
</dbReference>
<dbReference type="Pfam" id="PF07699">
    <property type="entry name" value="Ephrin_rec_like"/>
    <property type="match status" value="2"/>
</dbReference>
<dbReference type="EMBL" id="CDSF01000068">
    <property type="protein sequence ID" value="CEO96623.1"/>
    <property type="molecule type" value="Genomic_DNA"/>
</dbReference>
<dbReference type="AlphaFoldDB" id="A0A0G4IMZ3"/>
<dbReference type="STRING" id="37360.A0A0G4IMZ3"/>
<feature type="domain" description="IPT/TIG" evidence="2">
    <location>
        <begin position="264"/>
        <end position="360"/>
    </location>
</feature>
<organism evidence="3 4">
    <name type="scientific">Plasmodiophora brassicae</name>
    <name type="common">Clubroot disease agent</name>
    <dbReference type="NCBI Taxonomy" id="37360"/>
    <lineage>
        <taxon>Eukaryota</taxon>
        <taxon>Sar</taxon>
        <taxon>Rhizaria</taxon>
        <taxon>Endomyxa</taxon>
        <taxon>Phytomyxea</taxon>
        <taxon>Plasmodiophorida</taxon>
        <taxon>Plasmodiophoridae</taxon>
        <taxon>Plasmodiophora</taxon>
    </lineage>
</organism>
<dbReference type="InterPro" id="IPR014756">
    <property type="entry name" value="Ig_E-set"/>
</dbReference>